<dbReference type="HAMAP" id="MF_01807">
    <property type="entry name" value="Recomb_XerD"/>
    <property type="match status" value="1"/>
</dbReference>
<evidence type="ECO:0000256" key="6">
    <source>
        <dbReference type="ARBA" id="ARBA00022829"/>
    </source>
</evidence>
<dbReference type="PANTHER" id="PTHR30349">
    <property type="entry name" value="PHAGE INTEGRASE-RELATED"/>
    <property type="match status" value="1"/>
</dbReference>
<protein>
    <recommendedName>
        <fullName evidence="3 11">Tyrosine recombinase XerD</fullName>
    </recommendedName>
</protein>
<dbReference type="Pfam" id="PF02899">
    <property type="entry name" value="Phage_int_SAM_1"/>
    <property type="match status" value="1"/>
</dbReference>
<feature type="domain" description="Tyr recombinase" evidence="12">
    <location>
        <begin position="107"/>
        <end position="289"/>
    </location>
</feature>
<evidence type="ECO:0000256" key="7">
    <source>
        <dbReference type="ARBA" id="ARBA00022908"/>
    </source>
</evidence>
<comment type="function">
    <text evidence="11">Site-specific tyrosine recombinase, which acts by catalyzing the cutting and rejoining of the recombining DNA molecules. The XerC-XerD complex is essential to convert dimers of the bacterial chromosome into monomers to permit their segregation at cell division. It also contributes to the segregational stability of plasmids.</text>
</comment>
<comment type="subcellular location">
    <subcellularLocation>
        <location evidence="1 11">Cytoplasm</location>
    </subcellularLocation>
</comment>
<dbReference type="InterPro" id="IPR002104">
    <property type="entry name" value="Integrase_catalytic"/>
</dbReference>
<comment type="subunit">
    <text evidence="11">Forms a cyclic heterotetrameric complex composed of two molecules of XerC and two molecules of XerD.</text>
</comment>
<evidence type="ECO:0000256" key="3">
    <source>
        <dbReference type="ARBA" id="ARBA00015810"/>
    </source>
</evidence>
<dbReference type="InterPro" id="IPR011932">
    <property type="entry name" value="Recomb_XerD"/>
</dbReference>
<dbReference type="Pfam" id="PF00589">
    <property type="entry name" value="Phage_integrase"/>
    <property type="match status" value="1"/>
</dbReference>
<accession>A0ABT7L4E6</accession>
<keyword evidence="7 11" id="KW-0229">DNA integration</keyword>
<comment type="caution">
    <text evidence="14">The sequence shown here is derived from an EMBL/GenBank/DDBJ whole genome shotgun (WGS) entry which is preliminary data.</text>
</comment>
<dbReference type="InterPro" id="IPR004107">
    <property type="entry name" value="Integrase_SAM-like_N"/>
</dbReference>
<evidence type="ECO:0000259" key="12">
    <source>
        <dbReference type="PROSITE" id="PS51898"/>
    </source>
</evidence>
<evidence type="ECO:0000256" key="11">
    <source>
        <dbReference type="HAMAP-Rule" id="MF_01807"/>
    </source>
</evidence>
<evidence type="ECO:0000256" key="8">
    <source>
        <dbReference type="ARBA" id="ARBA00023125"/>
    </source>
</evidence>
<evidence type="ECO:0000256" key="9">
    <source>
        <dbReference type="ARBA" id="ARBA00023172"/>
    </source>
</evidence>
<evidence type="ECO:0000256" key="5">
    <source>
        <dbReference type="ARBA" id="ARBA00022618"/>
    </source>
</evidence>
<keyword evidence="6 11" id="KW-0159">Chromosome partition</keyword>
<evidence type="ECO:0000256" key="10">
    <source>
        <dbReference type="ARBA" id="ARBA00023306"/>
    </source>
</evidence>
<dbReference type="NCBIfam" id="NF040815">
    <property type="entry name" value="recomb_XerA_Arch"/>
    <property type="match status" value="1"/>
</dbReference>
<feature type="active site" evidence="11">
    <location>
        <position position="267"/>
    </location>
</feature>
<keyword evidence="4 11" id="KW-0963">Cytoplasm</keyword>
<dbReference type="InterPro" id="IPR011010">
    <property type="entry name" value="DNA_brk_join_enz"/>
</dbReference>
<evidence type="ECO:0000313" key="14">
    <source>
        <dbReference type="EMBL" id="MDL4840734.1"/>
    </source>
</evidence>
<feature type="active site" description="O-(3'-phospho-DNA)-tyrosine intermediate" evidence="11">
    <location>
        <position position="276"/>
    </location>
</feature>
<proteinExistence type="inferred from homology"/>
<keyword evidence="9 11" id="KW-0233">DNA recombination</keyword>
<evidence type="ECO:0000256" key="4">
    <source>
        <dbReference type="ARBA" id="ARBA00022490"/>
    </source>
</evidence>
<comment type="caution">
    <text evidence="11">Lacks conserved residue(s) required for the propagation of feature annotation.</text>
</comment>
<name>A0ABT7L4E6_9BACI</name>
<dbReference type="SUPFAM" id="SSF56349">
    <property type="entry name" value="DNA breaking-rejoining enzymes"/>
    <property type="match status" value="1"/>
</dbReference>
<dbReference type="EMBL" id="JASTZU010000034">
    <property type="protein sequence ID" value="MDL4840734.1"/>
    <property type="molecule type" value="Genomic_DNA"/>
</dbReference>
<dbReference type="NCBIfam" id="NF001399">
    <property type="entry name" value="PRK00283.1"/>
    <property type="match status" value="1"/>
</dbReference>
<comment type="similarity">
    <text evidence="2 11">Belongs to the 'phage' integrase family. XerD subfamily.</text>
</comment>
<dbReference type="PANTHER" id="PTHR30349:SF81">
    <property type="entry name" value="TYROSINE RECOMBINASE XERC"/>
    <property type="match status" value="1"/>
</dbReference>
<dbReference type="PROSITE" id="PS51900">
    <property type="entry name" value="CB"/>
    <property type="match status" value="1"/>
</dbReference>
<keyword evidence="10 11" id="KW-0131">Cell cycle</keyword>
<gene>
    <name evidence="11 14" type="primary">xerD</name>
    <name evidence="14" type="ORF">QQS35_09760</name>
</gene>
<dbReference type="Gene3D" id="1.10.150.130">
    <property type="match status" value="1"/>
</dbReference>
<keyword evidence="8 11" id="KW-0238">DNA-binding</keyword>
<feature type="domain" description="Core-binding (CB)" evidence="13">
    <location>
        <begin position="1"/>
        <end position="86"/>
    </location>
</feature>
<evidence type="ECO:0000256" key="1">
    <source>
        <dbReference type="ARBA" id="ARBA00004496"/>
    </source>
</evidence>
<feature type="active site" evidence="11">
    <location>
        <position position="244"/>
    </location>
</feature>
<dbReference type="RefSeq" id="WP_285931873.1">
    <property type="nucleotide sequence ID" value="NZ_JASTZU010000034.1"/>
</dbReference>
<dbReference type="InterPro" id="IPR010998">
    <property type="entry name" value="Integrase_recombinase_N"/>
</dbReference>
<evidence type="ECO:0000313" key="15">
    <source>
        <dbReference type="Proteomes" id="UP001235343"/>
    </source>
</evidence>
<dbReference type="Gene3D" id="1.10.443.10">
    <property type="entry name" value="Intergrase catalytic core"/>
    <property type="match status" value="1"/>
</dbReference>
<dbReference type="InterPro" id="IPR013762">
    <property type="entry name" value="Integrase-like_cat_sf"/>
</dbReference>
<organism evidence="14 15">
    <name type="scientific">Aquibacillus rhizosphaerae</name>
    <dbReference type="NCBI Taxonomy" id="3051431"/>
    <lineage>
        <taxon>Bacteria</taxon>
        <taxon>Bacillati</taxon>
        <taxon>Bacillota</taxon>
        <taxon>Bacilli</taxon>
        <taxon>Bacillales</taxon>
        <taxon>Bacillaceae</taxon>
        <taxon>Aquibacillus</taxon>
    </lineage>
</organism>
<feature type="active site" evidence="11">
    <location>
        <position position="146"/>
    </location>
</feature>
<dbReference type="Proteomes" id="UP001235343">
    <property type="component" value="Unassembled WGS sequence"/>
</dbReference>
<dbReference type="HAMAP" id="MF_01808">
    <property type="entry name" value="Recomb_XerC_XerD"/>
    <property type="match status" value="1"/>
</dbReference>
<feature type="active site" evidence="11">
    <location>
        <position position="241"/>
    </location>
</feature>
<dbReference type="InterPro" id="IPR050090">
    <property type="entry name" value="Tyrosine_recombinase_XerCD"/>
</dbReference>
<dbReference type="InterPro" id="IPR044068">
    <property type="entry name" value="CB"/>
</dbReference>
<keyword evidence="15" id="KW-1185">Reference proteome</keyword>
<sequence length="295" mass="33932">MQDTLKDFFHYLKVDRELSDNTLQSYKRDLNNYVKFLQDKLQIKDWSLVLRTHVMQYLYHLNNEGKSSATIARSLSSLRLFHQYLVREYGIKNDASLHIESPKMERKLPQVLSSQEVEILFTIEEVDPLSIRNKAMLEILYATGLRVSELISLKLEDLHLTMGFIRCLGSGSKERIVPLGDIAKESVESYLTNSRDILLKGKINSALFINHQGNPLTRQGFWRILKGVSRNAGIKKEVTPHTLRHSFATHLLENGADIRAVQEMLGHADISTTQIYAHVSKARLKDIYKSYHPRA</sequence>
<keyword evidence="5 11" id="KW-0132">Cell division</keyword>
<evidence type="ECO:0000259" key="13">
    <source>
        <dbReference type="PROSITE" id="PS51900"/>
    </source>
</evidence>
<dbReference type="NCBIfam" id="TIGR02225">
    <property type="entry name" value="recomb_XerD"/>
    <property type="match status" value="1"/>
</dbReference>
<reference evidence="14 15" key="1">
    <citation type="submission" date="2023-06" db="EMBL/GenBank/DDBJ databases">
        <title>Aquibacillus rhizosphaerae LR5S19.</title>
        <authorList>
            <person name="Sun J.-Q."/>
        </authorList>
    </citation>
    <scope>NUCLEOTIDE SEQUENCE [LARGE SCALE GENOMIC DNA]</scope>
    <source>
        <strain evidence="14 15">LR5S19</strain>
    </source>
</reference>
<evidence type="ECO:0000256" key="2">
    <source>
        <dbReference type="ARBA" id="ARBA00010450"/>
    </source>
</evidence>
<dbReference type="CDD" id="cd00798">
    <property type="entry name" value="INT_XerDC_C"/>
    <property type="match status" value="1"/>
</dbReference>
<dbReference type="InterPro" id="IPR023009">
    <property type="entry name" value="Tyrosine_recombinase_XerC/XerD"/>
</dbReference>
<dbReference type="PROSITE" id="PS51898">
    <property type="entry name" value="TYR_RECOMBINASE"/>
    <property type="match status" value="1"/>
</dbReference>